<gene>
    <name evidence="5" type="ORF">COEREDRAFT_25489</name>
</gene>
<dbReference type="PROSITE" id="PS51194">
    <property type="entry name" value="HELICASE_CTER"/>
    <property type="match status" value="1"/>
</dbReference>
<dbReference type="PANTHER" id="PTHR13710">
    <property type="entry name" value="DNA HELICASE RECQ FAMILY MEMBER"/>
    <property type="match status" value="1"/>
</dbReference>
<keyword evidence="6" id="KW-1185">Reference proteome</keyword>
<feature type="non-terminal residue" evidence="5">
    <location>
        <position position="1"/>
    </location>
</feature>
<keyword evidence="5" id="KW-0067">ATP-binding</keyword>
<dbReference type="InterPro" id="IPR027417">
    <property type="entry name" value="P-loop_NTPase"/>
</dbReference>
<protein>
    <recommendedName>
        <fullName evidence="3">DNA 3'-5' helicase</fullName>
        <ecNumber evidence="3">5.6.2.4</ecNumber>
    </recommendedName>
</protein>
<keyword evidence="5" id="KW-0378">Hydrolase</keyword>
<evidence type="ECO:0000313" key="6">
    <source>
        <dbReference type="Proteomes" id="UP000242474"/>
    </source>
</evidence>
<dbReference type="Proteomes" id="UP000242474">
    <property type="component" value="Unassembled WGS sequence"/>
</dbReference>
<dbReference type="SUPFAM" id="SSF52540">
    <property type="entry name" value="P-loop containing nucleoside triphosphate hydrolases"/>
    <property type="match status" value="1"/>
</dbReference>
<feature type="non-terminal residue" evidence="5">
    <location>
        <position position="96"/>
    </location>
</feature>
<dbReference type="AlphaFoldDB" id="A0A2G5B159"/>
<dbReference type="EMBL" id="KZ303580">
    <property type="protein sequence ID" value="PIA12724.1"/>
    <property type="molecule type" value="Genomic_DNA"/>
</dbReference>
<evidence type="ECO:0000256" key="3">
    <source>
        <dbReference type="ARBA" id="ARBA00034808"/>
    </source>
</evidence>
<comment type="similarity">
    <text evidence="1">Belongs to the helicase family. RecQ subfamily.</text>
</comment>
<dbReference type="GO" id="GO:0000724">
    <property type="term" value="P:double-strand break repair via homologous recombination"/>
    <property type="evidence" value="ECO:0007669"/>
    <property type="project" value="TreeGrafter"/>
</dbReference>
<accession>A0A2G5B159</accession>
<evidence type="ECO:0000313" key="5">
    <source>
        <dbReference type="EMBL" id="PIA12724.1"/>
    </source>
</evidence>
<feature type="domain" description="Helicase C-terminal" evidence="4">
    <location>
        <begin position="1"/>
        <end position="96"/>
    </location>
</feature>
<reference evidence="5 6" key="1">
    <citation type="journal article" date="2015" name="Genome Biol. Evol.">
        <title>Phylogenomic analyses indicate that early fungi evolved digesting cell walls of algal ancestors of land plants.</title>
        <authorList>
            <person name="Chang Y."/>
            <person name="Wang S."/>
            <person name="Sekimoto S."/>
            <person name="Aerts A.L."/>
            <person name="Choi C."/>
            <person name="Clum A."/>
            <person name="LaButti K.M."/>
            <person name="Lindquist E.A."/>
            <person name="Yee Ngan C."/>
            <person name="Ohm R.A."/>
            <person name="Salamov A.A."/>
            <person name="Grigoriev I.V."/>
            <person name="Spatafora J.W."/>
            <person name="Berbee M.L."/>
        </authorList>
    </citation>
    <scope>NUCLEOTIDE SEQUENCE [LARGE SCALE GENOMIC DNA]</scope>
    <source>
        <strain evidence="5 6">NRRL 1564</strain>
    </source>
</reference>
<dbReference type="InterPro" id="IPR001650">
    <property type="entry name" value="Helicase_C-like"/>
</dbReference>
<evidence type="ECO:0000256" key="1">
    <source>
        <dbReference type="ARBA" id="ARBA00005446"/>
    </source>
</evidence>
<comment type="catalytic activity">
    <reaction evidence="2">
        <text>Couples ATP hydrolysis with the unwinding of duplex DNA by translocating in the 3'-5' direction.</text>
        <dbReference type="EC" id="5.6.2.4"/>
    </reaction>
</comment>
<dbReference type="STRING" id="763665.A0A2G5B159"/>
<sequence length="96" mass="10539">GEMVFIYCSTLDEIKSVGQALHLHNVDYVIFHGQLSQSEKQNIYSQLKSGSCKFAVCTNALGVGVNFPHIRAVFHYGATEDLLSYAQETGRAGRDG</sequence>
<dbReference type="GO" id="GO:0005694">
    <property type="term" value="C:chromosome"/>
    <property type="evidence" value="ECO:0007669"/>
    <property type="project" value="TreeGrafter"/>
</dbReference>
<dbReference type="GO" id="GO:0005634">
    <property type="term" value="C:nucleus"/>
    <property type="evidence" value="ECO:0007669"/>
    <property type="project" value="TreeGrafter"/>
</dbReference>
<name>A0A2G5B159_COERN</name>
<dbReference type="PANTHER" id="PTHR13710:SF149">
    <property type="entry name" value="ATP-DEPENDENT DNA HELICASE TLH2"/>
    <property type="match status" value="1"/>
</dbReference>
<dbReference type="GO" id="GO:0009378">
    <property type="term" value="F:four-way junction helicase activity"/>
    <property type="evidence" value="ECO:0007669"/>
    <property type="project" value="TreeGrafter"/>
</dbReference>
<dbReference type="Pfam" id="PF00271">
    <property type="entry name" value="Helicase_C"/>
    <property type="match status" value="1"/>
</dbReference>
<dbReference type="OrthoDB" id="2608216at2759"/>
<dbReference type="SMART" id="SM00490">
    <property type="entry name" value="HELICc"/>
    <property type="match status" value="1"/>
</dbReference>
<dbReference type="EC" id="5.6.2.4" evidence="3"/>
<organism evidence="5 6">
    <name type="scientific">Coemansia reversa (strain ATCC 12441 / NRRL 1564)</name>
    <dbReference type="NCBI Taxonomy" id="763665"/>
    <lineage>
        <taxon>Eukaryota</taxon>
        <taxon>Fungi</taxon>
        <taxon>Fungi incertae sedis</taxon>
        <taxon>Zoopagomycota</taxon>
        <taxon>Kickxellomycotina</taxon>
        <taxon>Kickxellomycetes</taxon>
        <taxon>Kickxellales</taxon>
        <taxon>Kickxellaceae</taxon>
        <taxon>Coemansia</taxon>
    </lineage>
</organism>
<evidence type="ECO:0000259" key="4">
    <source>
        <dbReference type="PROSITE" id="PS51194"/>
    </source>
</evidence>
<keyword evidence="5" id="KW-0347">Helicase</keyword>
<keyword evidence="5" id="KW-0547">Nucleotide-binding</keyword>
<dbReference type="Gene3D" id="3.40.50.300">
    <property type="entry name" value="P-loop containing nucleotide triphosphate hydrolases"/>
    <property type="match status" value="1"/>
</dbReference>
<evidence type="ECO:0000256" key="2">
    <source>
        <dbReference type="ARBA" id="ARBA00034617"/>
    </source>
</evidence>
<proteinExistence type="inferred from homology"/>
<dbReference type="GO" id="GO:0043138">
    <property type="term" value="F:3'-5' DNA helicase activity"/>
    <property type="evidence" value="ECO:0007669"/>
    <property type="project" value="UniProtKB-EC"/>
</dbReference>
<dbReference type="GO" id="GO:0005737">
    <property type="term" value="C:cytoplasm"/>
    <property type="evidence" value="ECO:0007669"/>
    <property type="project" value="TreeGrafter"/>
</dbReference>